<dbReference type="InterPro" id="IPR048126">
    <property type="entry name" value="Toxin_VasX"/>
</dbReference>
<feature type="region of interest" description="Disordered" evidence="1">
    <location>
        <begin position="1"/>
        <end position="20"/>
    </location>
</feature>
<dbReference type="RefSeq" id="WP_175122174.1">
    <property type="nucleotide sequence ID" value="NZ_CADIJM010000002.1"/>
</dbReference>
<dbReference type="NCBIfam" id="NF041559">
    <property type="entry name" value="BTH_I2691_fam"/>
    <property type="match status" value="1"/>
</dbReference>
<keyword evidence="2" id="KW-0472">Membrane</keyword>
<evidence type="ECO:0000256" key="2">
    <source>
        <dbReference type="SAM" id="Phobius"/>
    </source>
</evidence>
<feature type="region of interest" description="Disordered" evidence="1">
    <location>
        <begin position="420"/>
        <end position="448"/>
    </location>
</feature>
<dbReference type="CDD" id="cd20707">
    <property type="entry name" value="MIX_III"/>
    <property type="match status" value="1"/>
</dbReference>
<gene>
    <name evidence="4" type="ORF">LMG26690_01149</name>
</gene>
<organism evidence="4 5">
    <name type="scientific">Achromobacter animicus</name>
    <dbReference type="NCBI Taxonomy" id="1389935"/>
    <lineage>
        <taxon>Bacteria</taxon>
        <taxon>Pseudomonadati</taxon>
        <taxon>Pseudomonadota</taxon>
        <taxon>Betaproteobacteria</taxon>
        <taxon>Burkholderiales</taxon>
        <taxon>Alcaligenaceae</taxon>
        <taxon>Achromobacter</taxon>
    </lineage>
</organism>
<feature type="transmembrane region" description="Helical" evidence="2">
    <location>
        <begin position="864"/>
        <end position="884"/>
    </location>
</feature>
<protein>
    <recommendedName>
        <fullName evidence="3">Toxin VasX N-terminal region domain-containing protein</fullName>
    </recommendedName>
</protein>
<accession>A0A6S7AJ28</accession>
<name>A0A6S7AJ28_9BURK</name>
<sequence length="1090" mass="118259">MNTSKTLTQARRQAAPNPTGTCAACERTGLPILPLRLAIMPVTDGLSQHGALSQKSIQTALRVLRQGYVYVLLDKEIWHAYQVTPEGYLRQFNPFSMPRAKPEPLATSCVDAGHDLRAAFINIDTATHKQAWIAFSQDPWPKATLDAYRTGKYVDGKALPADYRERFRVVNLLTLKQDPTGGNQALALENCDDLHQHVAEYAIGTRDFGSVHDWHPRHARLEAMQAQLRMLEKQHGLPKGVAGLVLPDPVGMAAELNSLRLSVNTMRQRWREEPTRRYAYLTSQCLLGIKAYIAQQVEAAHPPPPPASDYWTSSESGVPPVYSDPAQDRARAVDSENKRRMARLEDRYWETGPAGRKTFQDSYDKEDENFQKQIDAYATDWADLVTGANWRRVMALDYADSDARSRQYRLSATAACLAGGITDAPPQQTTAADESKPGEKPTPEVLGPSSQVWQDLLSDGGSPAYTALNGQHTDLQRAFEPQFTGEMPSEAGKKYFDAIKMVATSKEGSDWRGALVVEAADQLLAAIHDASNRLENTLSIGAKAAVDNLQSGAAWLYGKAKFTQITIQLTVGECFELLASEIRAHANSAQKATGKRARAMLLGSLITIPNANVRNVLINVTLWAHGTAEEVKKRILDFSQEAKEGAQDIKQAAGALGQEVKREAQHALRQVNAGLKNLEPAAAAVLNGMQVGAAGVRRVAGSTFASLKSLAVGSVDGGLSFIGLYFLRDSLKSAIADLDGKVGAKHPEAVAAFYSVSLGFVGASVEAAGLAIKIPADAAKDFVLRWGAEKTPVLTRVVGLGSKMVMIGGAISALAGIADAGASFRAVVRVIKAGEAVVAIPYAFSGFLSIIGAGLTYFGVIGSLALFGPLGAGVIVGLVAYAMLQIARSLESDALEKWARRCYFGRTESSERWRDPDDMDVAIAALNAAVLGMDVDLRFSNEDRAISKDELYSEDVEVLKNRGAVKKTKALVYSATLPGFDAERSRYRFALTIERFDLARDGKRRPILSSHVMASGQVNDTARAIQTSTLDDSDYTLVGETKPTSERPVLSGWYWLDPINKIKSATFAVAFWPDKDDSTGFAAIEITEQL</sequence>
<evidence type="ECO:0000256" key="1">
    <source>
        <dbReference type="SAM" id="MobiDB-lite"/>
    </source>
</evidence>
<feature type="region of interest" description="Disordered" evidence="1">
    <location>
        <begin position="300"/>
        <end position="325"/>
    </location>
</feature>
<feature type="domain" description="Toxin VasX N-terminal region" evidence="3">
    <location>
        <begin position="22"/>
        <end position="150"/>
    </location>
</feature>
<feature type="transmembrane region" description="Helical" evidence="2">
    <location>
        <begin position="836"/>
        <end position="858"/>
    </location>
</feature>
<dbReference type="AlphaFoldDB" id="A0A6S7AJ28"/>
<dbReference type="Proteomes" id="UP000494214">
    <property type="component" value="Unassembled WGS sequence"/>
</dbReference>
<proteinExistence type="predicted"/>
<dbReference type="Pfam" id="PF20249">
    <property type="entry name" value="VasX_N"/>
    <property type="match status" value="1"/>
</dbReference>
<keyword evidence="2" id="KW-1133">Transmembrane helix</keyword>
<evidence type="ECO:0000313" key="5">
    <source>
        <dbReference type="Proteomes" id="UP000494214"/>
    </source>
</evidence>
<dbReference type="EMBL" id="CADIJM010000002">
    <property type="protein sequence ID" value="CAB3672558.1"/>
    <property type="molecule type" value="Genomic_DNA"/>
</dbReference>
<dbReference type="InterPro" id="IPR046864">
    <property type="entry name" value="VasX_N"/>
</dbReference>
<feature type="transmembrane region" description="Helical" evidence="2">
    <location>
        <begin position="804"/>
        <end position="824"/>
    </location>
</feature>
<reference evidence="4 5" key="1">
    <citation type="submission" date="2020-04" db="EMBL/GenBank/DDBJ databases">
        <authorList>
            <person name="De Canck E."/>
        </authorList>
    </citation>
    <scope>NUCLEOTIDE SEQUENCE [LARGE SCALE GENOMIC DNA]</scope>
    <source>
        <strain evidence="4 5">LMG 26690</strain>
    </source>
</reference>
<evidence type="ECO:0000313" key="4">
    <source>
        <dbReference type="EMBL" id="CAB3672558.1"/>
    </source>
</evidence>
<evidence type="ECO:0000259" key="3">
    <source>
        <dbReference type="Pfam" id="PF20249"/>
    </source>
</evidence>
<feature type="compositionally biased region" description="Basic and acidic residues" evidence="1">
    <location>
        <begin position="433"/>
        <end position="442"/>
    </location>
</feature>
<keyword evidence="2" id="KW-0812">Transmembrane</keyword>
<keyword evidence="5" id="KW-1185">Reference proteome</keyword>